<organism evidence="5 6">
    <name type="scientific">Sulfidibacter corallicola</name>
    <dbReference type="NCBI Taxonomy" id="2818388"/>
    <lineage>
        <taxon>Bacteria</taxon>
        <taxon>Pseudomonadati</taxon>
        <taxon>Acidobacteriota</taxon>
        <taxon>Holophagae</taxon>
        <taxon>Acanthopleuribacterales</taxon>
        <taxon>Acanthopleuribacteraceae</taxon>
        <taxon>Sulfidibacter</taxon>
    </lineage>
</organism>
<keyword evidence="2" id="KW-0732">Signal</keyword>
<feature type="domain" description="DUF1549" evidence="3">
    <location>
        <begin position="52"/>
        <end position="237"/>
    </location>
</feature>
<dbReference type="Pfam" id="PF07587">
    <property type="entry name" value="PSD1"/>
    <property type="match status" value="1"/>
</dbReference>
<dbReference type="RefSeq" id="WP_237379608.1">
    <property type="nucleotide sequence ID" value="NZ_CP071793.1"/>
</dbReference>
<keyword evidence="6" id="KW-1185">Reference proteome</keyword>
<dbReference type="AlphaFoldDB" id="A0A8A4TKH8"/>
<evidence type="ECO:0000259" key="3">
    <source>
        <dbReference type="Pfam" id="PF07583"/>
    </source>
</evidence>
<evidence type="ECO:0000256" key="1">
    <source>
        <dbReference type="SAM" id="MobiDB-lite"/>
    </source>
</evidence>
<feature type="domain" description="DUF1553" evidence="4">
    <location>
        <begin position="378"/>
        <end position="667"/>
    </location>
</feature>
<evidence type="ECO:0000313" key="5">
    <source>
        <dbReference type="EMBL" id="QTD49977.1"/>
    </source>
</evidence>
<evidence type="ECO:0000256" key="2">
    <source>
        <dbReference type="SAM" id="SignalP"/>
    </source>
</evidence>
<feature type="region of interest" description="Disordered" evidence="1">
    <location>
        <begin position="251"/>
        <end position="293"/>
    </location>
</feature>
<sequence length="695" mass="79121">MHVLVHRLMILACVAMMGAGVFQARAGQSPSVPTAADVMASAVSSQDLRRDKAVAIDDRTFIRRMSLDLTGRLPDRARTSAFLADTRTDKYARLIDELIASQAFTERWTTFFGDLFQNTMLIEESGMYRNAFHKLLRDQVAANTPVDAMMRSIIAGHGLANEPASASVFWAKEAFVEGFRPDYIDDTAAIMSQTMLGIQIECISCHDGQGHLETVNVGLSQMKRKDFWGLAAFLSSVYFYHPEKFEDDEAKWAKEGEEEDEEDGEEGEDGEDDDGEDDEGEEGEEEEEEEDEFAEIHRFYSQIQVVDMDRPGFDPRSGSLLPILEFDSFEYNLDPKLYDGQYHAETQPGQGMRPARRGGVIAPKYPFTGEQPRAGEGRREALARILTADRQFARNWVNRIWAHFFGEGFVEPLDGFDLTRLDPEVAQANGTTVQPKDPYLMEYLTDWFIDHGYDLRGLVRLIANSKLYQWNYADYEPGTAPSGKRWTYWRDNKRVRRLDAETIVDGIWQVLGRQPTYVVAGMGRTPYHSAWAMPDPTEPSPLALATLFPNYEEGDEKTAEFPSVGKVEVEELYLYMFVAQELQISFGRGDYFLSRARDNESTVQNALMMMNGFPIAIFMEYPEISPLVMTLSRQLAEEAITKRQMATYLFEDVLFRSATERELQAVLRGIERAEPLEAVVDTLWVLFNHPDFLYR</sequence>
<proteinExistence type="predicted"/>
<dbReference type="Pfam" id="PF07583">
    <property type="entry name" value="PSCyt2"/>
    <property type="match status" value="1"/>
</dbReference>
<dbReference type="InterPro" id="IPR022655">
    <property type="entry name" value="DUF1553"/>
</dbReference>
<reference evidence="5" key="1">
    <citation type="submission" date="2021-03" db="EMBL/GenBank/DDBJ databases">
        <title>Acanthopleuribacteraceae sp. M133.</title>
        <authorList>
            <person name="Wang G."/>
        </authorList>
    </citation>
    <scope>NUCLEOTIDE SEQUENCE</scope>
    <source>
        <strain evidence="5">M133</strain>
    </source>
</reference>
<dbReference type="KEGG" id="scor:J3U87_30715"/>
<accession>A0A8A4TKH8</accession>
<feature type="compositionally biased region" description="Acidic residues" evidence="1">
    <location>
        <begin position="256"/>
        <end position="293"/>
    </location>
</feature>
<evidence type="ECO:0000259" key="4">
    <source>
        <dbReference type="Pfam" id="PF07587"/>
    </source>
</evidence>
<dbReference type="PANTHER" id="PTHR35889:SF3">
    <property type="entry name" value="F-BOX DOMAIN-CONTAINING PROTEIN"/>
    <property type="match status" value="1"/>
</dbReference>
<dbReference type="Proteomes" id="UP000663929">
    <property type="component" value="Chromosome"/>
</dbReference>
<dbReference type="EMBL" id="CP071793">
    <property type="protein sequence ID" value="QTD49977.1"/>
    <property type="molecule type" value="Genomic_DNA"/>
</dbReference>
<dbReference type="PANTHER" id="PTHR35889">
    <property type="entry name" value="CYCLOINULO-OLIGOSACCHARIDE FRUCTANOTRANSFERASE-RELATED"/>
    <property type="match status" value="1"/>
</dbReference>
<protein>
    <submittedName>
        <fullName evidence="5">DUF1549 domain-containing protein</fullName>
    </submittedName>
</protein>
<feature type="chain" id="PRO_5035230178" evidence="2">
    <location>
        <begin position="27"/>
        <end position="695"/>
    </location>
</feature>
<name>A0A8A4TKH8_SULCO</name>
<gene>
    <name evidence="5" type="ORF">J3U87_30715</name>
</gene>
<feature type="signal peptide" evidence="2">
    <location>
        <begin position="1"/>
        <end position="26"/>
    </location>
</feature>
<evidence type="ECO:0000313" key="6">
    <source>
        <dbReference type="Proteomes" id="UP000663929"/>
    </source>
</evidence>
<dbReference type="InterPro" id="IPR011444">
    <property type="entry name" value="DUF1549"/>
</dbReference>